<feature type="domain" description="Prephenate dehydrogenase nucleotide-binding" evidence="1">
    <location>
        <begin position="20"/>
        <end position="66"/>
    </location>
</feature>
<protein>
    <submittedName>
        <fullName evidence="2">Prephenate dehydrogenase</fullName>
    </submittedName>
</protein>
<dbReference type="InterPro" id="IPR036291">
    <property type="entry name" value="NAD(P)-bd_dom_sf"/>
</dbReference>
<feature type="non-terminal residue" evidence="2">
    <location>
        <position position="67"/>
    </location>
</feature>
<organism evidence="2 3">
    <name type="scientific">Rhodobium orientis</name>
    <dbReference type="NCBI Taxonomy" id="34017"/>
    <lineage>
        <taxon>Bacteria</taxon>
        <taxon>Pseudomonadati</taxon>
        <taxon>Pseudomonadota</taxon>
        <taxon>Alphaproteobacteria</taxon>
        <taxon>Hyphomicrobiales</taxon>
        <taxon>Rhodobiaceae</taxon>
        <taxon>Rhodobium</taxon>
    </lineage>
</organism>
<accession>A0A327JG47</accession>
<name>A0A327JG47_9HYPH</name>
<dbReference type="GO" id="GO:0070403">
    <property type="term" value="F:NAD+ binding"/>
    <property type="evidence" value="ECO:0007669"/>
    <property type="project" value="InterPro"/>
</dbReference>
<dbReference type="AlphaFoldDB" id="A0A327JG47"/>
<keyword evidence="3" id="KW-1185">Reference proteome</keyword>
<dbReference type="InterPro" id="IPR046826">
    <property type="entry name" value="PDH_N"/>
</dbReference>
<proteinExistence type="predicted"/>
<dbReference type="Proteomes" id="UP000249299">
    <property type="component" value="Unassembled WGS sequence"/>
</dbReference>
<dbReference type="EMBL" id="NPEV01000147">
    <property type="protein sequence ID" value="RAI21139.1"/>
    <property type="molecule type" value="Genomic_DNA"/>
</dbReference>
<comment type="caution">
    <text evidence="2">The sequence shown here is derived from an EMBL/GenBank/DDBJ whole genome shotgun (WGS) entry which is preliminary data.</text>
</comment>
<dbReference type="RefSeq" id="WP_146610299.1">
    <property type="nucleotide sequence ID" value="NZ_NPEV01000147.1"/>
</dbReference>
<dbReference type="Pfam" id="PF02153">
    <property type="entry name" value="PDH_N"/>
    <property type="match status" value="1"/>
</dbReference>
<dbReference type="SUPFAM" id="SSF51735">
    <property type="entry name" value="NAD(P)-binding Rossmann-fold domains"/>
    <property type="match status" value="1"/>
</dbReference>
<evidence type="ECO:0000313" key="2">
    <source>
        <dbReference type="EMBL" id="RAI21139.1"/>
    </source>
</evidence>
<evidence type="ECO:0000259" key="1">
    <source>
        <dbReference type="Pfam" id="PF02153"/>
    </source>
</evidence>
<gene>
    <name evidence="2" type="ORF">CH339_23615</name>
</gene>
<dbReference type="Gene3D" id="3.40.50.720">
    <property type="entry name" value="NAD(P)-binding Rossmann-like Domain"/>
    <property type="match status" value="1"/>
</dbReference>
<sequence>MTQPNETILLAGLGLIGGSIALAIKKEHPGKRIIGFDVSEEQARAAQKLGVIDAPAASFLEGVKEAS</sequence>
<reference evidence="2 3" key="1">
    <citation type="submission" date="2017-07" db="EMBL/GenBank/DDBJ databases">
        <title>Draft Genome Sequences of Select Purple Nonsulfur Bacteria.</title>
        <authorList>
            <person name="Lasarre B."/>
            <person name="Mckinlay J.B."/>
        </authorList>
    </citation>
    <scope>NUCLEOTIDE SEQUENCE [LARGE SCALE GENOMIC DNA]</scope>
    <source>
        <strain evidence="2 3">DSM 11290</strain>
    </source>
</reference>
<evidence type="ECO:0000313" key="3">
    <source>
        <dbReference type="Proteomes" id="UP000249299"/>
    </source>
</evidence>